<dbReference type="InterPro" id="IPR011009">
    <property type="entry name" value="Kinase-like_dom_sf"/>
</dbReference>
<dbReference type="Proteomes" id="UP001595885">
    <property type="component" value="Unassembled WGS sequence"/>
</dbReference>
<feature type="domain" description="Protein kinase" evidence="1">
    <location>
        <begin position="121"/>
        <end position="435"/>
    </location>
</feature>
<reference evidence="3" key="1">
    <citation type="journal article" date="2019" name="Int. J. Syst. Evol. Microbiol.">
        <title>The Global Catalogue of Microorganisms (GCM) 10K type strain sequencing project: providing services to taxonomists for standard genome sequencing and annotation.</title>
        <authorList>
            <consortium name="The Broad Institute Genomics Platform"/>
            <consortium name="The Broad Institute Genome Sequencing Center for Infectious Disease"/>
            <person name="Wu L."/>
            <person name="Ma J."/>
        </authorList>
    </citation>
    <scope>NUCLEOTIDE SEQUENCE [LARGE SCALE GENOMIC DNA]</scope>
    <source>
        <strain evidence="3">CCUG 50349</strain>
    </source>
</reference>
<dbReference type="PANTHER" id="PTHR43173">
    <property type="entry name" value="ABC1 FAMILY PROTEIN"/>
    <property type="match status" value="1"/>
</dbReference>
<dbReference type="RefSeq" id="WP_379743168.1">
    <property type="nucleotide sequence ID" value="NZ_JBHSGW010000027.1"/>
</dbReference>
<organism evidence="2 3">
    <name type="scientific">Flavobacterium ponti</name>
    <dbReference type="NCBI Taxonomy" id="665133"/>
    <lineage>
        <taxon>Bacteria</taxon>
        <taxon>Pseudomonadati</taxon>
        <taxon>Bacteroidota</taxon>
        <taxon>Flavobacteriia</taxon>
        <taxon>Flavobacteriales</taxon>
        <taxon>Flavobacteriaceae</taxon>
        <taxon>Flavobacterium</taxon>
    </lineage>
</organism>
<comment type="caution">
    <text evidence="2">The sequence shown here is derived from an EMBL/GenBank/DDBJ whole genome shotgun (WGS) entry which is preliminary data.</text>
</comment>
<keyword evidence="2" id="KW-0808">Transferase</keyword>
<dbReference type="InterPro" id="IPR000719">
    <property type="entry name" value="Prot_kinase_dom"/>
</dbReference>
<keyword evidence="2" id="KW-0418">Kinase</keyword>
<evidence type="ECO:0000313" key="3">
    <source>
        <dbReference type="Proteomes" id="UP001595885"/>
    </source>
</evidence>
<dbReference type="InterPro" id="IPR051130">
    <property type="entry name" value="Mito_struct-func_regulator"/>
</dbReference>
<gene>
    <name evidence="2" type="ORF">ACFO3U_12920</name>
</gene>
<dbReference type="InterPro" id="IPR004147">
    <property type="entry name" value="ABC1_dom"/>
</dbReference>
<dbReference type="EMBL" id="JBHSGW010000027">
    <property type="protein sequence ID" value="MFC4740897.1"/>
    <property type="molecule type" value="Genomic_DNA"/>
</dbReference>
<dbReference type="Pfam" id="PF03109">
    <property type="entry name" value="ABC1"/>
    <property type="match status" value="1"/>
</dbReference>
<dbReference type="Gene3D" id="1.10.510.10">
    <property type="entry name" value="Transferase(Phosphotransferase) domain 1"/>
    <property type="match status" value="1"/>
</dbReference>
<accession>A0ABV9P5Q4</accession>
<dbReference type="GO" id="GO:0016301">
    <property type="term" value="F:kinase activity"/>
    <property type="evidence" value="ECO:0007669"/>
    <property type="project" value="UniProtKB-KW"/>
</dbReference>
<dbReference type="SUPFAM" id="SSF56112">
    <property type="entry name" value="Protein kinase-like (PK-like)"/>
    <property type="match status" value="1"/>
</dbReference>
<dbReference type="PROSITE" id="PS50011">
    <property type="entry name" value="PROTEIN_KINASE_DOM"/>
    <property type="match status" value="1"/>
</dbReference>
<dbReference type="PANTHER" id="PTHR43173:SF19">
    <property type="entry name" value="AARF DOMAIN-CONTAINING PROTEIN KINASE 1"/>
    <property type="match status" value="1"/>
</dbReference>
<sequence>MKTLDKIPTNKIERAGQLVKTGFKVGGNYLAYYSEKVVNPSLTKDKLNENNAEDIYDGLKSLKGSALKVAQMLSMEKNIMPRAYVEKFSLAQFSVPPLSAPLVRKTFKKYLGKAPEEIFDTFSENSVNAASIGQVHKASKDGKELAVKIQYPGVAESIGSDLAIVKPFAIKMFNLQGKDSEKYFKEVEHKLMEETDYNLELKQGNEISKACAQIDNLRFPRYYENLSSEKILTMDWMHGEHLSEFTAHNEDRDLGDKLGQALWDFYMYQMHKMKQVHADPHPGNFLVDKEGNLIAIDFGCIKQVPEDFYVPYFELARPEIIDNPKLFNEKLYELEILREDDSPKEIEYFTALFHRLLSLFTKPFHSDFFDFSDTEFFGQIAAMGEEFSKDTQLRKMNGNRGSKHFLYINRTFFGLYNLLHDLKARVQTKQFEKYI</sequence>
<evidence type="ECO:0000259" key="1">
    <source>
        <dbReference type="PROSITE" id="PS50011"/>
    </source>
</evidence>
<name>A0ABV9P5Q4_9FLAO</name>
<proteinExistence type="predicted"/>
<protein>
    <submittedName>
        <fullName evidence="2">ABC1 kinase family protein</fullName>
    </submittedName>
</protein>
<evidence type="ECO:0000313" key="2">
    <source>
        <dbReference type="EMBL" id="MFC4740897.1"/>
    </source>
</evidence>
<keyword evidence="3" id="KW-1185">Reference proteome</keyword>